<dbReference type="InterPro" id="IPR016187">
    <property type="entry name" value="CTDL_fold"/>
</dbReference>
<dbReference type="SUPFAM" id="SSF56436">
    <property type="entry name" value="C-type lectin-like"/>
    <property type="match status" value="1"/>
</dbReference>
<dbReference type="STRING" id="6832.A0A553PI80"/>
<organism evidence="2 3">
    <name type="scientific">Tigriopus californicus</name>
    <name type="common">Marine copepod</name>
    <dbReference type="NCBI Taxonomy" id="6832"/>
    <lineage>
        <taxon>Eukaryota</taxon>
        <taxon>Metazoa</taxon>
        <taxon>Ecdysozoa</taxon>
        <taxon>Arthropoda</taxon>
        <taxon>Crustacea</taxon>
        <taxon>Multicrustacea</taxon>
        <taxon>Hexanauplia</taxon>
        <taxon>Copepoda</taxon>
        <taxon>Harpacticoida</taxon>
        <taxon>Harpacticidae</taxon>
        <taxon>Tigriopus</taxon>
    </lineage>
</organism>
<evidence type="ECO:0000259" key="1">
    <source>
        <dbReference type="PROSITE" id="PS50041"/>
    </source>
</evidence>
<evidence type="ECO:0000313" key="2">
    <source>
        <dbReference type="EMBL" id="TRY77384.1"/>
    </source>
</evidence>
<dbReference type="OMA" id="ERIEYFW"/>
<dbReference type="InterPro" id="IPR016186">
    <property type="entry name" value="C-type_lectin-like/link_sf"/>
</dbReference>
<name>A0A553PI80_TIGCA</name>
<dbReference type="OrthoDB" id="441660at2759"/>
<evidence type="ECO:0000313" key="3">
    <source>
        <dbReference type="Proteomes" id="UP000318571"/>
    </source>
</evidence>
<reference evidence="2 3" key="1">
    <citation type="journal article" date="2018" name="Nat. Ecol. Evol.">
        <title>Genomic signatures of mitonuclear coevolution across populations of Tigriopus californicus.</title>
        <authorList>
            <person name="Barreto F.S."/>
            <person name="Watson E.T."/>
            <person name="Lima T.G."/>
            <person name="Willett C.S."/>
            <person name="Edmands S."/>
            <person name="Li W."/>
            <person name="Burton R.S."/>
        </authorList>
    </citation>
    <scope>NUCLEOTIDE SEQUENCE [LARGE SCALE GENOMIC DNA]</scope>
    <source>
        <strain evidence="2 3">San Diego</strain>
    </source>
</reference>
<proteinExistence type="predicted"/>
<comment type="caution">
    <text evidence="2">The sequence shown here is derived from an EMBL/GenBank/DDBJ whole genome shotgun (WGS) entry which is preliminary data.</text>
</comment>
<dbReference type="EMBL" id="VCGU01000004">
    <property type="protein sequence ID" value="TRY77384.1"/>
    <property type="molecule type" value="Genomic_DNA"/>
</dbReference>
<dbReference type="PROSITE" id="PS50041">
    <property type="entry name" value="C_TYPE_LECTIN_2"/>
    <property type="match status" value="1"/>
</dbReference>
<sequence length="202" mass="21770">MFIKEFIFAIVIGVAVGQFGNTFRRPSIFRNFGGSSQSGSAFSGAQSSGSSPINYQGQTGQYHLSWRAARASPMRHSDAIRYCKSLNMNIVSFDGSNGNAKAAEINSVVVSEAPYYWTGGKVTSGGTAVRWNNGRVDPIPPKCPKGTQCNRGLWSNAGNTPGGQPETDEECVAVLIHTYTADRGQPHYHDVACHHPKPTVCE</sequence>
<dbReference type="Gene3D" id="3.10.100.10">
    <property type="entry name" value="Mannose-Binding Protein A, subunit A"/>
    <property type="match status" value="1"/>
</dbReference>
<dbReference type="Proteomes" id="UP000318571">
    <property type="component" value="Chromosome 5"/>
</dbReference>
<gene>
    <name evidence="2" type="ORF">TCAL_07916</name>
</gene>
<accession>A0A553PI80</accession>
<feature type="domain" description="C-type lectin" evidence="1">
    <location>
        <begin position="77"/>
        <end position="202"/>
    </location>
</feature>
<dbReference type="AlphaFoldDB" id="A0A553PI80"/>
<dbReference type="InterPro" id="IPR001304">
    <property type="entry name" value="C-type_lectin-like"/>
</dbReference>
<keyword evidence="3" id="KW-1185">Reference proteome</keyword>
<protein>
    <recommendedName>
        <fullName evidence="1">C-type lectin domain-containing protein</fullName>
    </recommendedName>
</protein>